<evidence type="ECO:0000256" key="4">
    <source>
        <dbReference type="ARBA" id="ARBA00023163"/>
    </source>
</evidence>
<keyword evidence="2" id="KW-0805">Transcription regulation</keyword>
<organism evidence="6 7">
    <name type="scientific">Liquorilactobacillus aquaticus DSM 21051</name>
    <dbReference type="NCBI Taxonomy" id="1423725"/>
    <lineage>
        <taxon>Bacteria</taxon>
        <taxon>Bacillati</taxon>
        <taxon>Bacillota</taxon>
        <taxon>Bacilli</taxon>
        <taxon>Lactobacillales</taxon>
        <taxon>Lactobacillaceae</taxon>
        <taxon>Liquorilactobacillus</taxon>
    </lineage>
</organism>
<evidence type="ECO:0000313" key="6">
    <source>
        <dbReference type="EMBL" id="KRM97249.1"/>
    </source>
</evidence>
<comment type="similarity">
    <text evidence="1">Belongs to the LysR transcriptional regulatory family.</text>
</comment>
<dbReference type="InterPro" id="IPR005119">
    <property type="entry name" value="LysR_subst-bd"/>
</dbReference>
<dbReference type="Pfam" id="PF00126">
    <property type="entry name" value="HTH_1"/>
    <property type="match status" value="1"/>
</dbReference>
<dbReference type="EMBL" id="AYZD01000004">
    <property type="protein sequence ID" value="KRM97249.1"/>
    <property type="molecule type" value="Genomic_DNA"/>
</dbReference>
<dbReference type="Gene3D" id="3.40.190.290">
    <property type="match status" value="1"/>
</dbReference>
<gene>
    <name evidence="6" type="ORF">FC19_GL001892</name>
</gene>
<name>A0A0R2CZL5_9LACO</name>
<dbReference type="STRING" id="1423725.FC19_GL001892"/>
<evidence type="ECO:0000256" key="2">
    <source>
        <dbReference type="ARBA" id="ARBA00023015"/>
    </source>
</evidence>
<evidence type="ECO:0000256" key="3">
    <source>
        <dbReference type="ARBA" id="ARBA00023125"/>
    </source>
</evidence>
<keyword evidence="7" id="KW-1185">Reference proteome</keyword>
<dbReference type="InterPro" id="IPR050950">
    <property type="entry name" value="HTH-type_LysR_regulators"/>
</dbReference>
<protein>
    <submittedName>
        <fullName evidence="6">Malolactic regulator</fullName>
    </submittedName>
</protein>
<keyword evidence="4" id="KW-0804">Transcription</keyword>
<evidence type="ECO:0000259" key="5">
    <source>
        <dbReference type="PROSITE" id="PS50931"/>
    </source>
</evidence>
<dbReference type="PRINTS" id="PR00039">
    <property type="entry name" value="HTHLYSR"/>
</dbReference>
<dbReference type="Pfam" id="PF03466">
    <property type="entry name" value="LysR_substrate"/>
    <property type="match status" value="1"/>
</dbReference>
<dbReference type="PANTHER" id="PTHR30419:SF8">
    <property type="entry name" value="NITROGEN ASSIMILATION TRANSCRIPTIONAL ACTIVATOR-RELATED"/>
    <property type="match status" value="1"/>
</dbReference>
<reference evidence="6 7" key="1">
    <citation type="journal article" date="2015" name="Genome Announc.">
        <title>Expanding the biotechnology potential of lactobacilli through comparative genomics of 213 strains and associated genera.</title>
        <authorList>
            <person name="Sun Z."/>
            <person name="Harris H.M."/>
            <person name="McCann A."/>
            <person name="Guo C."/>
            <person name="Argimon S."/>
            <person name="Zhang W."/>
            <person name="Yang X."/>
            <person name="Jeffery I.B."/>
            <person name="Cooney J.C."/>
            <person name="Kagawa T.F."/>
            <person name="Liu W."/>
            <person name="Song Y."/>
            <person name="Salvetti E."/>
            <person name="Wrobel A."/>
            <person name="Rasinkangas P."/>
            <person name="Parkhill J."/>
            <person name="Rea M.C."/>
            <person name="O'Sullivan O."/>
            <person name="Ritari J."/>
            <person name="Douillard F.P."/>
            <person name="Paul Ross R."/>
            <person name="Yang R."/>
            <person name="Briner A.E."/>
            <person name="Felis G.E."/>
            <person name="de Vos W.M."/>
            <person name="Barrangou R."/>
            <person name="Klaenhammer T.R."/>
            <person name="Caufield P.W."/>
            <person name="Cui Y."/>
            <person name="Zhang H."/>
            <person name="O'Toole P.W."/>
        </authorList>
    </citation>
    <scope>NUCLEOTIDE SEQUENCE [LARGE SCALE GENOMIC DNA]</scope>
    <source>
        <strain evidence="6 7">DSM 21051</strain>
    </source>
</reference>
<dbReference type="AlphaFoldDB" id="A0A0R2CZL5"/>
<dbReference type="InterPro" id="IPR036388">
    <property type="entry name" value="WH-like_DNA-bd_sf"/>
</dbReference>
<dbReference type="GO" id="GO:0003677">
    <property type="term" value="F:DNA binding"/>
    <property type="evidence" value="ECO:0007669"/>
    <property type="project" value="UniProtKB-KW"/>
</dbReference>
<dbReference type="Proteomes" id="UP000051015">
    <property type="component" value="Unassembled WGS sequence"/>
</dbReference>
<proteinExistence type="inferred from homology"/>
<dbReference type="PANTHER" id="PTHR30419">
    <property type="entry name" value="HTH-TYPE TRANSCRIPTIONAL REGULATOR YBHD"/>
    <property type="match status" value="1"/>
</dbReference>
<accession>A0A0R2CZL5</accession>
<sequence>MQLKGRTKLNTRDLAYFHDLVELKNYTEVANKFSVSQPTITVAIKRLENEFGAQLIKRDYIHNRLVVTRAGVLLFQRAQQILESLDLAYSEVQNADSSMIRFGLPPIIGTMWFPLVASELLHKGLLAHIQSIEAGSDQLLEKLRQGKIDVALLGSIRPLQEKKLDTFLLAVHPFKAIVSQKHPLVEKRHISFVELKGERFVTFTNNFVHPQALASYSKYAGFRPQIAFSTPTLSLIKELVNANLGVSLLVDDAIKPQDHLCSLTLDDPLPEKFNMSLVVRKSFLPNKTQQEFISVLFKLKNLIETKAY</sequence>
<evidence type="ECO:0000256" key="1">
    <source>
        <dbReference type="ARBA" id="ARBA00009437"/>
    </source>
</evidence>
<dbReference type="SUPFAM" id="SSF53850">
    <property type="entry name" value="Periplasmic binding protein-like II"/>
    <property type="match status" value="1"/>
</dbReference>
<comment type="caution">
    <text evidence="6">The sequence shown here is derived from an EMBL/GenBank/DDBJ whole genome shotgun (WGS) entry which is preliminary data.</text>
</comment>
<dbReference type="PATRIC" id="fig|1423725.3.peg.1943"/>
<feature type="domain" description="HTH lysR-type" evidence="5">
    <location>
        <begin position="9"/>
        <end position="68"/>
    </location>
</feature>
<dbReference type="Gene3D" id="1.10.10.10">
    <property type="entry name" value="Winged helix-like DNA-binding domain superfamily/Winged helix DNA-binding domain"/>
    <property type="match status" value="1"/>
</dbReference>
<evidence type="ECO:0000313" key="7">
    <source>
        <dbReference type="Proteomes" id="UP000051015"/>
    </source>
</evidence>
<dbReference type="InterPro" id="IPR036390">
    <property type="entry name" value="WH_DNA-bd_sf"/>
</dbReference>
<dbReference type="SUPFAM" id="SSF46785">
    <property type="entry name" value="Winged helix' DNA-binding domain"/>
    <property type="match status" value="1"/>
</dbReference>
<dbReference type="GO" id="GO:0005829">
    <property type="term" value="C:cytosol"/>
    <property type="evidence" value="ECO:0007669"/>
    <property type="project" value="TreeGrafter"/>
</dbReference>
<dbReference type="PROSITE" id="PS50931">
    <property type="entry name" value="HTH_LYSR"/>
    <property type="match status" value="1"/>
</dbReference>
<dbReference type="InterPro" id="IPR000847">
    <property type="entry name" value="LysR_HTH_N"/>
</dbReference>
<keyword evidence="3" id="KW-0238">DNA-binding</keyword>
<dbReference type="GO" id="GO:0003700">
    <property type="term" value="F:DNA-binding transcription factor activity"/>
    <property type="evidence" value="ECO:0007669"/>
    <property type="project" value="InterPro"/>
</dbReference>